<dbReference type="EMBL" id="HBDY01004884">
    <property type="protein sequence ID" value="CAD8233309.1"/>
    <property type="molecule type" value="Transcribed_RNA"/>
</dbReference>
<protein>
    <submittedName>
        <fullName evidence="2">Uncharacterized protein</fullName>
    </submittedName>
</protein>
<name>A0A7R9TEG3_MICPS</name>
<accession>A0A7R9TEG3</accession>
<dbReference type="AlphaFoldDB" id="A0A7R9TEG3"/>
<feature type="compositionally biased region" description="Basic residues" evidence="1">
    <location>
        <begin position="88"/>
        <end position="100"/>
    </location>
</feature>
<gene>
    <name evidence="2" type="ORF">MPUS1402_LOCUS3714</name>
</gene>
<proteinExistence type="predicted"/>
<reference evidence="2" key="1">
    <citation type="submission" date="2021-01" db="EMBL/GenBank/DDBJ databases">
        <authorList>
            <person name="Corre E."/>
            <person name="Pelletier E."/>
            <person name="Niang G."/>
            <person name="Scheremetjew M."/>
            <person name="Finn R."/>
            <person name="Kale V."/>
            <person name="Holt S."/>
            <person name="Cochrane G."/>
            <person name="Meng A."/>
            <person name="Brown T."/>
            <person name="Cohen L."/>
        </authorList>
    </citation>
    <scope>NUCLEOTIDE SEQUENCE</scope>
    <source>
        <strain evidence="2">RCC1614</strain>
    </source>
</reference>
<organism evidence="2">
    <name type="scientific">Micromonas pusilla</name>
    <name type="common">Picoplanktonic green alga</name>
    <name type="synonym">Chromulina pusilla</name>
    <dbReference type="NCBI Taxonomy" id="38833"/>
    <lineage>
        <taxon>Eukaryota</taxon>
        <taxon>Viridiplantae</taxon>
        <taxon>Chlorophyta</taxon>
        <taxon>Mamiellophyceae</taxon>
        <taxon>Mamiellales</taxon>
        <taxon>Mamiellaceae</taxon>
        <taxon>Micromonas</taxon>
    </lineage>
</organism>
<evidence type="ECO:0000313" key="2">
    <source>
        <dbReference type="EMBL" id="CAD8233309.1"/>
    </source>
</evidence>
<feature type="region of interest" description="Disordered" evidence="1">
    <location>
        <begin position="67"/>
        <end position="100"/>
    </location>
</feature>
<sequence length="100" mass="11358">MYRTALTLPSDLRPVSIEFAAVRGLRDDDPFMAAAIRFLKRGEIDEDDDVFSRLSPEVGIGEISWVAPPMREPGEDSETDPKRAGTARSRRRRRRRWAAA</sequence>
<evidence type="ECO:0000256" key="1">
    <source>
        <dbReference type="SAM" id="MobiDB-lite"/>
    </source>
</evidence>